<protein>
    <recommendedName>
        <fullName evidence="3">Transposase Tc1-like domain-containing protein</fullName>
    </recommendedName>
</protein>
<reference evidence="1 2" key="1">
    <citation type="submission" date="2020-02" db="EMBL/GenBank/DDBJ databases">
        <title>Esox lucius (northern pike) genome, fEsoLuc1, primary haplotype.</title>
        <authorList>
            <person name="Myers G."/>
            <person name="Karagic N."/>
            <person name="Meyer A."/>
            <person name="Pippel M."/>
            <person name="Reichard M."/>
            <person name="Winkler S."/>
            <person name="Tracey A."/>
            <person name="Sims Y."/>
            <person name="Howe K."/>
            <person name="Rhie A."/>
            <person name="Formenti G."/>
            <person name="Durbin R."/>
            <person name="Fedrigo O."/>
            <person name="Jarvis E.D."/>
        </authorList>
    </citation>
    <scope>NUCLEOTIDE SEQUENCE [LARGE SCALE GENOMIC DNA]</scope>
</reference>
<evidence type="ECO:0000313" key="2">
    <source>
        <dbReference type="Proteomes" id="UP000265140"/>
    </source>
</evidence>
<proteinExistence type="predicted"/>
<dbReference type="Proteomes" id="UP000265140">
    <property type="component" value="Chromosome 22"/>
</dbReference>
<evidence type="ECO:0008006" key="3">
    <source>
        <dbReference type="Google" id="ProtNLM"/>
    </source>
</evidence>
<reference evidence="1" key="2">
    <citation type="submission" date="2025-08" db="UniProtKB">
        <authorList>
            <consortium name="Ensembl"/>
        </authorList>
    </citation>
    <scope>IDENTIFICATION</scope>
</reference>
<dbReference type="GeneTree" id="ENSGT01120000271870"/>
<organism evidence="1 2">
    <name type="scientific">Esox lucius</name>
    <name type="common">Northern pike</name>
    <dbReference type="NCBI Taxonomy" id="8010"/>
    <lineage>
        <taxon>Eukaryota</taxon>
        <taxon>Metazoa</taxon>
        <taxon>Chordata</taxon>
        <taxon>Craniata</taxon>
        <taxon>Vertebrata</taxon>
        <taxon>Euteleostomi</taxon>
        <taxon>Actinopterygii</taxon>
        <taxon>Neopterygii</taxon>
        <taxon>Teleostei</taxon>
        <taxon>Protacanthopterygii</taxon>
        <taxon>Esociformes</taxon>
        <taxon>Esocidae</taxon>
        <taxon>Esox</taxon>
    </lineage>
</organism>
<accession>A0AAY5K3P6</accession>
<dbReference type="AlphaFoldDB" id="A0AAY5K3P6"/>
<evidence type="ECO:0000313" key="1">
    <source>
        <dbReference type="Ensembl" id="ENSELUP00000083739.1"/>
    </source>
</evidence>
<sequence>MSQEETGQRGYQETYSNSEEVAGIHDKKWSLCACDNNITNSPQMWLVWEGCKKKALKKGHMQSRLSFAKTHLEDSKAMWKKVLWSDETKIELFGLNAKRYVWRKSNTAHHPNNTIPTVKH</sequence>
<dbReference type="Gene3D" id="3.30.420.10">
    <property type="entry name" value="Ribonuclease H-like superfamily/Ribonuclease H"/>
    <property type="match status" value="1"/>
</dbReference>
<keyword evidence="2" id="KW-1185">Reference proteome</keyword>
<dbReference type="InterPro" id="IPR036397">
    <property type="entry name" value="RNaseH_sf"/>
</dbReference>
<reference evidence="1" key="3">
    <citation type="submission" date="2025-09" db="UniProtKB">
        <authorList>
            <consortium name="Ensembl"/>
        </authorList>
    </citation>
    <scope>IDENTIFICATION</scope>
</reference>
<dbReference type="GO" id="GO:0003676">
    <property type="term" value="F:nucleic acid binding"/>
    <property type="evidence" value="ECO:0007669"/>
    <property type="project" value="InterPro"/>
</dbReference>
<name>A0AAY5K3P6_ESOLU</name>
<dbReference type="Ensembl" id="ENSELUT00000099125.1">
    <property type="protein sequence ID" value="ENSELUP00000083739.1"/>
    <property type="gene ID" value="ENSELUG00000037240.1"/>
</dbReference>